<dbReference type="GO" id="GO:0005975">
    <property type="term" value="P:carbohydrate metabolic process"/>
    <property type="evidence" value="ECO:0007669"/>
    <property type="project" value="InterPro"/>
</dbReference>
<comment type="cofactor">
    <cofactor evidence="11">
        <name>Mn(2+)</name>
        <dbReference type="ChEBI" id="CHEBI:29035"/>
    </cofactor>
</comment>
<dbReference type="Gene3D" id="3.90.550.10">
    <property type="entry name" value="Spore Coat Polysaccharide Biosynthesis Protein SpsA, Chain A"/>
    <property type="match status" value="1"/>
</dbReference>
<dbReference type="WBParaSite" id="DME_0000243401-mRNA-1">
    <property type="protein sequence ID" value="DME_0000243401-mRNA-1"/>
    <property type="gene ID" value="DME_0000243401"/>
</dbReference>
<dbReference type="GO" id="GO:0033842">
    <property type="term" value="F:N-acetyl-beta-glucosaminyl-derivative 4-beta-N-acetylgalactosaminyltransferase activity"/>
    <property type="evidence" value="ECO:0007669"/>
    <property type="project" value="TreeGrafter"/>
</dbReference>
<evidence type="ECO:0000256" key="1">
    <source>
        <dbReference type="ARBA" id="ARBA00004606"/>
    </source>
</evidence>
<dbReference type="Pfam" id="PF13733">
    <property type="entry name" value="Glyco_transf_7N"/>
    <property type="match status" value="1"/>
</dbReference>
<dbReference type="GO" id="GO:0006688">
    <property type="term" value="P:glycosphingolipid biosynthetic process"/>
    <property type="evidence" value="ECO:0007669"/>
    <property type="project" value="TreeGrafter"/>
</dbReference>
<dbReference type="SUPFAM" id="SSF53448">
    <property type="entry name" value="Nucleotide-diphospho-sugar transferases"/>
    <property type="match status" value="1"/>
</dbReference>
<feature type="transmembrane region" description="Helical" evidence="11">
    <location>
        <begin position="6"/>
        <end position="27"/>
    </location>
</feature>
<name>A0A0N4U699_DRAME</name>
<keyword evidence="8 11" id="KW-1133">Transmembrane helix</keyword>
<comment type="pathway">
    <text evidence="2 11">Protein modification; protein glycosylation.</text>
</comment>
<feature type="domain" description="Galactosyltransferase C-terminal" evidence="12">
    <location>
        <begin position="202"/>
        <end position="277"/>
    </location>
</feature>
<dbReference type="InterPro" id="IPR003859">
    <property type="entry name" value="Galactosyl_T"/>
</dbReference>
<evidence type="ECO:0000256" key="7">
    <source>
        <dbReference type="ARBA" id="ARBA00022968"/>
    </source>
</evidence>
<accession>A0A0N4U699</accession>
<dbReference type="STRING" id="318479.A0A0N4U699"/>
<comment type="similarity">
    <text evidence="3 11">Belongs to the glycosyltransferase 7 family.</text>
</comment>
<dbReference type="EC" id="2.4.1.-" evidence="11"/>
<dbReference type="GO" id="GO:0016020">
    <property type="term" value="C:membrane"/>
    <property type="evidence" value="ECO:0007669"/>
    <property type="project" value="UniProtKB-SubCell"/>
</dbReference>
<evidence type="ECO:0000259" key="12">
    <source>
        <dbReference type="Pfam" id="PF02709"/>
    </source>
</evidence>
<gene>
    <name evidence="14" type="ORF">DME_LOCUS6794</name>
</gene>
<keyword evidence="5 11" id="KW-0808">Transferase</keyword>
<dbReference type="InterPro" id="IPR029044">
    <property type="entry name" value="Nucleotide-diphossugar_trans"/>
</dbReference>
<keyword evidence="10 11" id="KW-0325">Glycoprotein</keyword>
<evidence type="ECO:0000256" key="4">
    <source>
        <dbReference type="ARBA" id="ARBA00022676"/>
    </source>
</evidence>
<evidence type="ECO:0000256" key="10">
    <source>
        <dbReference type="ARBA" id="ARBA00023180"/>
    </source>
</evidence>
<evidence type="ECO:0000256" key="5">
    <source>
        <dbReference type="ARBA" id="ARBA00022679"/>
    </source>
</evidence>
<dbReference type="Pfam" id="PF02709">
    <property type="entry name" value="Glyco_transf_7C"/>
    <property type="match status" value="1"/>
</dbReference>
<dbReference type="PRINTS" id="PR02050">
    <property type="entry name" value="B14GALTRFASE"/>
</dbReference>
<sequence>MLRQNNLFWIAAAISNILFMYWTILIYKYHLSFETKQLGNETVWKAKKNLHKNKIITRNENLPFCAENSSVFKGLIGIQKVSPDMKVMEKVFSMLAPGGHGEPRNCRARHRIAIIVPYRNRPLHRRLFLYNMHQWLPKQMLDYMVIIISQLGKEKFNRGALMNIGFVEAQKLYDWECFIFHDIDLLPENDRIPYRCLDQPVHLSAAISKYNYSIPYKNNFGGICAFTKEQFLRMNGFSNDYWGWGGEDDDAHNRVLLAGYSISRYPKSLARYTMLPHANQAGTSNASNCYTPSINETLSKWKKSGLSSLNYHLDSIKFLPLYLSIQVTLMDKGQERLLQNSSDC</sequence>
<dbReference type="UniPathway" id="UPA00378"/>
<dbReference type="InterPro" id="IPR027995">
    <property type="entry name" value="Galactosyl_T_N"/>
</dbReference>
<evidence type="ECO:0000256" key="2">
    <source>
        <dbReference type="ARBA" id="ARBA00004922"/>
    </source>
</evidence>
<keyword evidence="16" id="KW-1185">Reference proteome</keyword>
<dbReference type="GO" id="GO:0008378">
    <property type="term" value="F:galactosyltransferase activity"/>
    <property type="evidence" value="ECO:0007669"/>
    <property type="project" value="TreeGrafter"/>
</dbReference>
<dbReference type="PANTHER" id="PTHR19300:SF57">
    <property type="entry name" value="BETA-1,4-N-ACETYLGALACTOSAMINYLTRANSFERASE"/>
    <property type="match status" value="1"/>
</dbReference>
<organism evidence="15 17">
    <name type="scientific">Dracunculus medinensis</name>
    <name type="common">Guinea worm</name>
    <dbReference type="NCBI Taxonomy" id="318479"/>
    <lineage>
        <taxon>Eukaryota</taxon>
        <taxon>Metazoa</taxon>
        <taxon>Ecdysozoa</taxon>
        <taxon>Nematoda</taxon>
        <taxon>Chromadorea</taxon>
        <taxon>Rhabditida</taxon>
        <taxon>Spirurina</taxon>
        <taxon>Dracunculoidea</taxon>
        <taxon>Dracunculidae</taxon>
        <taxon>Dracunculus</taxon>
    </lineage>
</organism>
<dbReference type="InterPro" id="IPR027791">
    <property type="entry name" value="Galactosyl_T_C"/>
</dbReference>
<evidence type="ECO:0000313" key="15">
    <source>
        <dbReference type="Proteomes" id="UP000038040"/>
    </source>
</evidence>
<dbReference type="GO" id="GO:0046872">
    <property type="term" value="F:metal ion binding"/>
    <property type="evidence" value="ECO:0007669"/>
    <property type="project" value="UniProtKB-UniRule"/>
</dbReference>
<keyword evidence="11" id="KW-0479">Metal-binding</keyword>
<comment type="function">
    <text evidence="11">Catalyzes the transfer of galactose onto proteins or lipids.</text>
</comment>
<proteinExistence type="inferred from homology"/>
<evidence type="ECO:0000313" key="14">
    <source>
        <dbReference type="EMBL" id="VDN56821.1"/>
    </source>
</evidence>
<evidence type="ECO:0000256" key="6">
    <source>
        <dbReference type="ARBA" id="ARBA00022692"/>
    </source>
</evidence>
<evidence type="ECO:0000313" key="16">
    <source>
        <dbReference type="Proteomes" id="UP000274756"/>
    </source>
</evidence>
<keyword evidence="7 11" id="KW-0735">Signal-anchor</keyword>
<dbReference type="AlphaFoldDB" id="A0A0N4U699"/>
<protein>
    <recommendedName>
        <fullName evidence="11">Beta-1,4-N-acetylgalactosaminyltransferase</fullName>
        <ecNumber evidence="11">2.4.1.-</ecNumber>
    </recommendedName>
    <alternativeName>
        <fullName evidence="11">Beta-4-GalNAcT</fullName>
    </alternativeName>
</protein>
<reference evidence="14 16" key="2">
    <citation type="submission" date="2018-11" db="EMBL/GenBank/DDBJ databases">
        <authorList>
            <consortium name="Pathogen Informatics"/>
        </authorList>
    </citation>
    <scope>NUCLEOTIDE SEQUENCE [LARGE SCALE GENOMIC DNA]</scope>
</reference>
<feature type="domain" description="Galactosyltransferase N-terminal" evidence="13">
    <location>
        <begin position="65"/>
        <end position="196"/>
    </location>
</feature>
<evidence type="ECO:0000256" key="3">
    <source>
        <dbReference type="ARBA" id="ARBA00005735"/>
    </source>
</evidence>
<dbReference type="PANTHER" id="PTHR19300">
    <property type="entry name" value="BETA-1,4-GALACTOSYLTRANSFERASE"/>
    <property type="match status" value="1"/>
</dbReference>
<evidence type="ECO:0000259" key="13">
    <source>
        <dbReference type="Pfam" id="PF13733"/>
    </source>
</evidence>
<reference evidence="17" key="1">
    <citation type="submission" date="2016-04" db="UniProtKB">
        <authorList>
            <consortium name="WormBaseParasite"/>
        </authorList>
    </citation>
    <scope>IDENTIFICATION</scope>
</reference>
<evidence type="ECO:0000256" key="9">
    <source>
        <dbReference type="ARBA" id="ARBA00023136"/>
    </source>
</evidence>
<dbReference type="EMBL" id="UYYG01001157">
    <property type="protein sequence ID" value="VDN56821.1"/>
    <property type="molecule type" value="Genomic_DNA"/>
</dbReference>
<evidence type="ECO:0000256" key="11">
    <source>
        <dbReference type="RuleBase" id="RU368121"/>
    </source>
</evidence>
<keyword evidence="9 11" id="KW-0472">Membrane</keyword>
<keyword evidence="11" id="KW-0464">Manganese</keyword>
<evidence type="ECO:0000313" key="17">
    <source>
        <dbReference type="WBParaSite" id="DME_0000243401-mRNA-1"/>
    </source>
</evidence>
<dbReference type="Proteomes" id="UP000274756">
    <property type="component" value="Unassembled WGS sequence"/>
</dbReference>
<dbReference type="GO" id="GO:0005794">
    <property type="term" value="C:Golgi apparatus"/>
    <property type="evidence" value="ECO:0007669"/>
    <property type="project" value="TreeGrafter"/>
</dbReference>
<keyword evidence="6 11" id="KW-0812">Transmembrane</keyword>
<comment type="subcellular location">
    <subcellularLocation>
        <location evidence="1 11">Membrane</location>
        <topology evidence="1 11">Single-pass type II membrane protein</topology>
    </subcellularLocation>
</comment>
<keyword evidence="4 11" id="KW-0328">Glycosyltransferase</keyword>
<evidence type="ECO:0000256" key="8">
    <source>
        <dbReference type="ARBA" id="ARBA00022989"/>
    </source>
</evidence>
<dbReference type="CDD" id="cd00899">
    <property type="entry name" value="b4GalT"/>
    <property type="match status" value="1"/>
</dbReference>
<dbReference type="OrthoDB" id="10038994at2759"/>
<dbReference type="Proteomes" id="UP000038040">
    <property type="component" value="Unplaced"/>
</dbReference>